<keyword evidence="2 4" id="KW-0547">Nucleotide-binding</keyword>
<keyword evidence="1" id="KW-0436">Ligase</keyword>
<dbReference type="Pfam" id="PF21360">
    <property type="entry name" value="PylC-like_N"/>
    <property type="match status" value="1"/>
</dbReference>
<dbReference type="Pfam" id="PF02655">
    <property type="entry name" value="ATP-grasp_3"/>
    <property type="match status" value="1"/>
</dbReference>
<dbReference type="PANTHER" id="PTHR43585">
    <property type="entry name" value="FUMIPYRROLE BIOSYNTHESIS PROTEIN C"/>
    <property type="match status" value="1"/>
</dbReference>
<evidence type="ECO:0000313" key="7">
    <source>
        <dbReference type="Proteomes" id="UP001144612"/>
    </source>
</evidence>
<proteinExistence type="predicted"/>
<dbReference type="Gene3D" id="3.30.470.20">
    <property type="entry name" value="ATP-grasp fold, B domain"/>
    <property type="match status" value="1"/>
</dbReference>
<comment type="caution">
    <text evidence="6">The sequence shown here is derived from an EMBL/GenBank/DDBJ whole genome shotgun (WGS) entry which is preliminary data.</text>
</comment>
<dbReference type="InterPro" id="IPR003806">
    <property type="entry name" value="ATP-grasp_PylC-type"/>
</dbReference>
<evidence type="ECO:0000256" key="1">
    <source>
        <dbReference type="ARBA" id="ARBA00022598"/>
    </source>
</evidence>
<dbReference type="InterPro" id="IPR048764">
    <property type="entry name" value="PylC_N"/>
</dbReference>
<accession>A0ABT4DEQ3</accession>
<dbReference type="Gene3D" id="3.40.50.20">
    <property type="match status" value="1"/>
</dbReference>
<feature type="domain" description="ATP-grasp" evidence="5">
    <location>
        <begin position="112"/>
        <end position="282"/>
    </location>
</feature>
<dbReference type="InterPro" id="IPR011761">
    <property type="entry name" value="ATP-grasp"/>
</dbReference>
<evidence type="ECO:0000256" key="2">
    <source>
        <dbReference type="ARBA" id="ARBA00022741"/>
    </source>
</evidence>
<evidence type="ECO:0000256" key="4">
    <source>
        <dbReference type="PROSITE-ProRule" id="PRU00409"/>
    </source>
</evidence>
<sequence>MKILLTAIGKRVQLIEYLKKDCCVIGVDCGDLVPAEKFVDKFYKVPKISHPLYIKSLLKICKEEKVDLLIPLYEKEFINLCNFRNRFEEQGTKLLLSNLDVINTFNNKYSTYEFFINNNIDTPKTYLKDSLPNKLDYPLIIKPIDGMGSSNVFKIKNEKELHFFIEYIEKPIIQECIEGIEYTIDVLCDLNGVVISAVPRERIEVRSGEVSKSRTVKDFPIINDVLDLCSKAKFIGPITIQCIVTKDKKIKFIEVNPRFGGGVPLSFEAGVNYGKYFNLMCNKGKINPIVGDFKEITMLRYDEAVFI</sequence>
<dbReference type="PROSITE" id="PS50975">
    <property type="entry name" value="ATP_GRASP"/>
    <property type="match status" value="1"/>
</dbReference>
<dbReference type="InterPro" id="IPR052032">
    <property type="entry name" value="ATP-dep_AA_Ligase"/>
</dbReference>
<dbReference type="EMBL" id="JAPQFJ010000014">
    <property type="protein sequence ID" value="MCY6959581.1"/>
    <property type="molecule type" value="Genomic_DNA"/>
</dbReference>
<dbReference type="PANTHER" id="PTHR43585:SF2">
    <property type="entry name" value="ATP-GRASP ENZYME FSQD"/>
    <property type="match status" value="1"/>
</dbReference>
<evidence type="ECO:0000256" key="3">
    <source>
        <dbReference type="ARBA" id="ARBA00022840"/>
    </source>
</evidence>
<name>A0ABT4DEQ3_9CLOT</name>
<keyword evidence="7" id="KW-1185">Reference proteome</keyword>
<dbReference type="SUPFAM" id="SSF56059">
    <property type="entry name" value="Glutathione synthetase ATP-binding domain-like"/>
    <property type="match status" value="1"/>
</dbReference>
<dbReference type="InterPro" id="IPR013815">
    <property type="entry name" value="ATP_grasp_subdomain_1"/>
</dbReference>
<dbReference type="Proteomes" id="UP001144612">
    <property type="component" value="Unassembled WGS sequence"/>
</dbReference>
<organism evidence="6 7">
    <name type="scientific">Clostridium brassicae</name>
    <dbReference type="NCBI Taxonomy" id="2999072"/>
    <lineage>
        <taxon>Bacteria</taxon>
        <taxon>Bacillati</taxon>
        <taxon>Bacillota</taxon>
        <taxon>Clostridia</taxon>
        <taxon>Eubacteriales</taxon>
        <taxon>Clostridiaceae</taxon>
        <taxon>Clostridium</taxon>
    </lineage>
</organism>
<evidence type="ECO:0000259" key="5">
    <source>
        <dbReference type="PROSITE" id="PS50975"/>
    </source>
</evidence>
<gene>
    <name evidence="6" type="ORF">OW729_13255</name>
</gene>
<reference evidence="6" key="1">
    <citation type="submission" date="2022-12" db="EMBL/GenBank/DDBJ databases">
        <title>Clostridium sp. nov., isolated from industrial wastewater.</title>
        <authorList>
            <person name="Jiayan W."/>
        </authorList>
    </citation>
    <scope>NUCLEOTIDE SEQUENCE</scope>
    <source>
        <strain evidence="6">ZC22-4</strain>
    </source>
</reference>
<dbReference type="Gene3D" id="3.30.1490.20">
    <property type="entry name" value="ATP-grasp fold, A domain"/>
    <property type="match status" value="1"/>
</dbReference>
<keyword evidence="3 4" id="KW-0067">ATP-binding</keyword>
<dbReference type="NCBIfam" id="NF009403">
    <property type="entry name" value="PRK12767.1-2"/>
    <property type="match status" value="1"/>
</dbReference>
<protein>
    <submittedName>
        <fullName evidence="6">ATP-grasp domain-containing protein</fullName>
    </submittedName>
</protein>
<dbReference type="RefSeq" id="WP_268062012.1">
    <property type="nucleotide sequence ID" value="NZ_JAPQFJ010000014.1"/>
</dbReference>
<evidence type="ECO:0000313" key="6">
    <source>
        <dbReference type="EMBL" id="MCY6959581.1"/>
    </source>
</evidence>